<comment type="similarity">
    <text evidence="1 6">Belongs to the glycosyl hydrolase 35 family.</text>
</comment>
<evidence type="ECO:0000256" key="6">
    <source>
        <dbReference type="RuleBase" id="RU003679"/>
    </source>
</evidence>
<evidence type="ECO:0000313" key="11">
    <source>
        <dbReference type="EMBL" id="KAK3197327.1"/>
    </source>
</evidence>
<dbReference type="PROSITE" id="PS01182">
    <property type="entry name" value="GLYCOSYL_HYDROL_F35"/>
    <property type="match status" value="1"/>
</dbReference>
<dbReference type="EC" id="3.2.1.23" evidence="5"/>
<dbReference type="InterPro" id="IPR048912">
    <property type="entry name" value="BetaGal1-like_ABD1"/>
</dbReference>
<dbReference type="InterPro" id="IPR017853">
    <property type="entry name" value="GH"/>
</dbReference>
<organism evidence="11 12">
    <name type="scientific">Pseudopithomyces chartarum</name>
    <dbReference type="NCBI Taxonomy" id="1892770"/>
    <lineage>
        <taxon>Eukaryota</taxon>
        <taxon>Fungi</taxon>
        <taxon>Dikarya</taxon>
        <taxon>Ascomycota</taxon>
        <taxon>Pezizomycotina</taxon>
        <taxon>Dothideomycetes</taxon>
        <taxon>Pleosporomycetidae</taxon>
        <taxon>Pleosporales</taxon>
        <taxon>Massarineae</taxon>
        <taxon>Didymosphaeriaceae</taxon>
        <taxon>Pseudopithomyces</taxon>
    </lineage>
</organism>
<dbReference type="InterPro" id="IPR048913">
    <property type="entry name" value="BetaGal_gal-bd"/>
</dbReference>
<dbReference type="AlphaFoldDB" id="A0AAN6LQC8"/>
<dbReference type="Pfam" id="PF21467">
    <property type="entry name" value="BetaGal_gal-bd"/>
    <property type="match status" value="1"/>
</dbReference>
<evidence type="ECO:0000259" key="9">
    <source>
        <dbReference type="Pfam" id="PF21317"/>
    </source>
</evidence>
<feature type="active site" description="Nucleophile" evidence="4">
    <location>
        <position position="266"/>
    </location>
</feature>
<feature type="domain" description="Glycoside hydrolase 35 catalytic" evidence="8">
    <location>
        <begin position="41"/>
        <end position="357"/>
    </location>
</feature>
<feature type="signal peptide" evidence="7">
    <location>
        <begin position="1"/>
        <end position="21"/>
    </location>
</feature>
<feature type="active site" description="Proton donor" evidence="4">
    <location>
        <position position="188"/>
    </location>
</feature>
<sequence>MHVTNLLKSWIALSQLGFTSASSVRTTKVENPAFTYNATHFLLSGNTYQIIGGQMDPQRIPPPFWRDRLKKVRAMGLNTIFTYTFWNLLEPVQGSWDDNEGKGIASFFRIAQEEGLHIVLRPGPYICGEREWGGFPAWLSTVPDLVVRANNVAFLNASKSYLTNLSNALRGLHVHEGGPILMVQVENEYGSYGEDHAYTAAVRDILRETFGDVMLYTNDGTEQWTLEGGSVPGVLAEVDGDPRAGFAALRKYITDPSMKGPLLDGEYYTWTFDSWGYNRSTPNIQGFVNDVEYVLGNESAGISLYMVHGGTNFGFGNGALWQGKTRAFTTSYDYGAPIDEAGRTTELYWRLRGAIKKFVPEGSVPDVPGDVPLGEIPTFELRPVARLFDTQAVKFKTRSERPLAMEELEQSYGFTLYEHVATSSSGGLLRTGDRPRDRVIVYLNGIFQGVLDSTYAYPQNISVALTTGTKLQFLVENLGRVDYYSRGTVFENMVLDPHKGIVGDVTIGNSTIRDWDHYSIQLDSLPDLSTVSGYSAGLRNSTQPVFYTGQFAIQKEENNTAALDTYLAIESGIKGNVWVNGFHLGRYWRVGPQQSLYLPGSVLYQGENEIVVLELEPGHLEGNMKATGLSERVWAVEEDVDCSGCI</sequence>
<feature type="chain" id="PRO_5042929442" description="Beta-galactosidase" evidence="7">
    <location>
        <begin position="22"/>
        <end position="646"/>
    </location>
</feature>
<dbReference type="GO" id="GO:0005975">
    <property type="term" value="P:carbohydrate metabolic process"/>
    <property type="evidence" value="ECO:0007669"/>
    <property type="project" value="InterPro"/>
</dbReference>
<dbReference type="Pfam" id="PF21317">
    <property type="entry name" value="BetaGal_ABD_1"/>
    <property type="match status" value="1"/>
</dbReference>
<proteinExistence type="inferred from homology"/>
<feature type="domain" description="Beta-galactosidase 1-like first all-beta" evidence="9">
    <location>
        <begin position="402"/>
        <end position="520"/>
    </location>
</feature>
<keyword evidence="12" id="KW-1185">Reference proteome</keyword>
<dbReference type="SUPFAM" id="SSF51445">
    <property type="entry name" value="(Trans)glycosidases"/>
    <property type="match status" value="1"/>
</dbReference>
<dbReference type="Proteomes" id="UP001280581">
    <property type="component" value="Unassembled WGS sequence"/>
</dbReference>
<dbReference type="PIRSF" id="PIRSF006336">
    <property type="entry name" value="B-gal"/>
    <property type="match status" value="1"/>
</dbReference>
<protein>
    <recommendedName>
        <fullName evidence="5">Beta-galactosidase</fullName>
        <ecNumber evidence="5">3.2.1.23</ecNumber>
    </recommendedName>
</protein>
<keyword evidence="2 5" id="KW-0378">Hydrolase</keyword>
<keyword evidence="7" id="KW-0732">Signal</keyword>
<dbReference type="SUPFAM" id="SSF49785">
    <property type="entry name" value="Galactose-binding domain-like"/>
    <property type="match status" value="1"/>
</dbReference>
<evidence type="ECO:0000259" key="8">
    <source>
        <dbReference type="Pfam" id="PF01301"/>
    </source>
</evidence>
<dbReference type="EMBL" id="WVTA01000021">
    <property type="protein sequence ID" value="KAK3197327.1"/>
    <property type="molecule type" value="Genomic_DNA"/>
</dbReference>
<evidence type="ECO:0000256" key="5">
    <source>
        <dbReference type="RuleBase" id="RU000675"/>
    </source>
</evidence>
<accession>A0AAN6LQC8</accession>
<reference evidence="11 12" key="1">
    <citation type="submission" date="2021-02" db="EMBL/GenBank/DDBJ databases">
        <title>Genome assembly of Pseudopithomyces chartarum.</title>
        <authorList>
            <person name="Jauregui R."/>
            <person name="Singh J."/>
            <person name="Voisey C."/>
        </authorList>
    </citation>
    <scope>NUCLEOTIDE SEQUENCE [LARGE SCALE GENOMIC DNA]</scope>
    <source>
        <strain evidence="11 12">AGR01</strain>
    </source>
</reference>
<evidence type="ECO:0000256" key="2">
    <source>
        <dbReference type="ARBA" id="ARBA00022801"/>
    </source>
</evidence>
<dbReference type="PRINTS" id="PR00742">
    <property type="entry name" value="GLHYDRLASE35"/>
</dbReference>
<evidence type="ECO:0000256" key="7">
    <source>
        <dbReference type="SAM" id="SignalP"/>
    </source>
</evidence>
<dbReference type="InterPro" id="IPR019801">
    <property type="entry name" value="Glyco_hydro_35_CS"/>
</dbReference>
<evidence type="ECO:0000259" key="10">
    <source>
        <dbReference type="Pfam" id="PF21467"/>
    </source>
</evidence>
<evidence type="ECO:0000313" key="12">
    <source>
        <dbReference type="Proteomes" id="UP001280581"/>
    </source>
</evidence>
<name>A0AAN6LQC8_9PLEO</name>
<keyword evidence="3 5" id="KW-0326">Glycosidase</keyword>
<dbReference type="InterPro" id="IPR031330">
    <property type="entry name" value="Gly_Hdrlase_35_cat"/>
</dbReference>
<comment type="caution">
    <text evidence="11">The sequence shown here is derived from an EMBL/GenBank/DDBJ whole genome shotgun (WGS) entry which is preliminary data.</text>
</comment>
<comment type="catalytic activity">
    <reaction evidence="5">
        <text>Hydrolysis of terminal non-reducing beta-D-galactose residues in beta-D-galactosides.</text>
        <dbReference type="EC" id="3.2.1.23"/>
    </reaction>
</comment>
<feature type="domain" description="Beta-galactosidase galactose-binding" evidence="10">
    <location>
        <begin position="544"/>
        <end position="608"/>
    </location>
</feature>
<gene>
    <name evidence="11" type="ORF">GRF29_1536g1392911</name>
</gene>
<evidence type="ECO:0000256" key="3">
    <source>
        <dbReference type="ARBA" id="ARBA00023295"/>
    </source>
</evidence>
<dbReference type="PANTHER" id="PTHR23421">
    <property type="entry name" value="BETA-GALACTOSIDASE RELATED"/>
    <property type="match status" value="1"/>
</dbReference>
<dbReference type="Gene3D" id="3.20.20.80">
    <property type="entry name" value="Glycosidases"/>
    <property type="match status" value="1"/>
</dbReference>
<dbReference type="Pfam" id="PF01301">
    <property type="entry name" value="Glyco_hydro_35"/>
    <property type="match status" value="1"/>
</dbReference>
<dbReference type="Gene3D" id="2.60.120.260">
    <property type="entry name" value="Galactose-binding domain-like"/>
    <property type="match status" value="2"/>
</dbReference>
<dbReference type="GO" id="GO:0004565">
    <property type="term" value="F:beta-galactosidase activity"/>
    <property type="evidence" value="ECO:0007669"/>
    <property type="project" value="UniProtKB-EC"/>
</dbReference>
<dbReference type="InterPro" id="IPR001944">
    <property type="entry name" value="Glycoside_Hdrlase_35"/>
</dbReference>
<dbReference type="InterPro" id="IPR026283">
    <property type="entry name" value="B-gal_1-like"/>
</dbReference>
<evidence type="ECO:0000256" key="1">
    <source>
        <dbReference type="ARBA" id="ARBA00009809"/>
    </source>
</evidence>
<evidence type="ECO:0000256" key="4">
    <source>
        <dbReference type="PIRSR" id="PIRSR006336-1"/>
    </source>
</evidence>
<dbReference type="InterPro" id="IPR008979">
    <property type="entry name" value="Galactose-bd-like_sf"/>
</dbReference>